<dbReference type="Proteomes" id="UP000035680">
    <property type="component" value="Unassembled WGS sequence"/>
</dbReference>
<reference evidence="2" key="1">
    <citation type="submission" date="2014-07" db="EMBL/GenBank/DDBJ databases">
        <authorList>
            <person name="Martin A.A"/>
            <person name="De Silva N."/>
        </authorList>
    </citation>
    <scope>NUCLEOTIDE SEQUENCE</scope>
</reference>
<proteinExistence type="predicted"/>
<keyword evidence="1" id="KW-0472">Membrane</keyword>
<accession>A0A0K0F9C2</accession>
<protein>
    <submittedName>
        <fullName evidence="3">GOLD domain-containing protein</fullName>
    </submittedName>
</protein>
<name>A0A0K0F9C2_STRVS</name>
<evidence type="ECO:0000313" key="2">
    <source>
        <dbReference type="Proteomes" id="UP000035680"/>
    </source>
</evidence>
<feature type="transmembrane region" description="Helical" evidence="1">
    <location>
        <begin position="121"/>
        <end position="144"/>
    </location>
</feature>
<evidence type="ECO:0000256" key="1">
    <source>
        <dbReference type="SAM" id="Phobius"/>
    </source>
</evidence>
<dbReference type="WBParaSite" id="SVE_0542300.1">
    <property type="protein sequence ID" value="SVE_0542300.1"/>
    <property type="gene ID" value="SVE_0542300"/>
</dbReference>
<dbReference type="AlphaFoldDB" id="A0A0K0F9C2"/>
<keyword evidence="1" id="KW-0812">Transmembrane</keyword>
<keyword evidence="1" id="KW-1133">Transmembrane helix</keyword>
<evidence type="ECO:0000313" key="3">
    <source>
        <dbReference type="WBParaSite" id="SVE_0542300.1"/>
    </source>
</evidence>
<reference evidence="3" key="2">
    <citation type="submission" date="2015-08" db="UniProtKB">
        <authorList>
            <consortium name="WormBaseParasite"/>
        </authorList>
    </citation>
    <scope>IDENTIFICATION</scope>
</reference>
<organism evidence="2 3">
    <name type="scientific">Strongyloides venezuelensis</name>
    <name type="common">Threadworm</name>
    <dbReference type="NCBI Taxonomy" id="75913"/>
    <lineage>
        <taxon>Eukaryota</taxon>
        <taxon>Metazoa</taxon>
        <taxon>Ecdysozoa</taxon>
        <taxon>Nematoda</taxon>
        <taxon>Chromadorea</taxon>
        <taxon>Rhabditida</taxon>
        <taxon>Tylenchina</taxon>
        <taxon>Panagrolaimomorpha</taxon>
        <taxon>Strongyloidoidea</taxon>
        <taxon>Strongyloididae</taxon>
        <taxon>Strongyloides</taxon>
    </lineage>
</organism>
<keyword evidence="2" id="KW-1185">Reference proteome</keyword>
<sequence>MVISKITVGMIWLLCTVYTIIKSVDANTKVIKKDKLQYFGVVNSTIFIKFNGRLLSIEFIDLRDEKTSIEVSDNVENMKYKMNNQAIKLNNIDGEDNIGKRKISKMMSIISKSRNDSLRNVFYLDGIIIILFITLMIFFALYHFNEKRAVLNNFKKISSVSI</sequence>